<evidence type="ECO:0000256" key="1">
    <source>
        <dbReference type="SAM" id="Phobius"/>
    </source>
</evidence>
<evidence type="ECO:0000313" key="3">
    <source>
        <dbReference type="Proteomes" id="UP000252118"/>
    </source>
</evidence>
<reference evidence="2 3" key="1">
    <citation type="submission" date="2018-06" db="EMBL/GenBank/DDBJ databases">
        <title>Freshwater and sediment microbial communities from various areas in North America, analyzing microbe dynamics in response to fracking.</title>
        <authorList>
            <person name="Lamendella R."/>
        </authorList>
    </citation>
    <scope>NUCLEOTIDE SEQUENCE [LARGE SCALE GENOMIC DNA]</scope>
    <source>
        <strain evidence="2 3">97B</strain>
    </source>
</reference>
<feature type="transmembrane region" description="Helical" evidence="1">
    <location>
        <begin position="14"/>
        <end position="32"/>
    </location>
</feature>
<organism evidence="2 3">
    <name type="scientific">Rossellomorea aquimaris</name>
    <dbReference type="NCBI Taxonomy" id="189382"/>
    <lineage>
        <taxon>Bacteria</taxon>
        <taxon>Bacillati</taxon>
        <taxon>Bacillota</taxon>
        <taxon>Bacilli</taxon>
        <taxon>Bacillales</taxon>
        <taxon>Bacillaceae</taxon>
        <taxon>Rossellomorea</taxon>
    </lineage>
</organism>
<evidence type="ECO:0000313" key="2">
    <source>
        <dbReference type="EMBL" id="RBP02622.1"/>
    </source>
</evidence>
<comment type="caution">
    <text evidence="2">The sequence shown here is derived from an EMBL/GenBank/DDBJ whole genome shotgun (WGS) entry which is preliminary data.</text>
</comment>
<keyword evidence="1" id="KW-0472">Membrane</keyword>
<dbReference type="Proteomes" id="UP000252118">
    <property type="component" value="Unassembled WGS sequence"/>
</dbReference>
<accession>A0A366EJM9</accession>
<dbReference type="AlphaFoldDB" id="A0A366EJM9"/>
<gene>
    <name evidence="2" type="ORF">DET59_11346</name>
</gene>
<proteinExistence type="predicted"/>
<keyword evidence="1" id="KW-0812">Transmembrane</keyword>
<dbReference type="EMBL" id="QNRJ01000013">
    <property type="protein sequence ID" value="RBP02622.1"/>
    <property type="molecule type" value="Genomic_DNA"/>
</dbReference>
<protein>
    <submittedName>
        <fullName evidence="2">Uncharacterized protein</fullName>
    </submittedName>
</protein>
<keyword evidence="1" id="KW-1133">Transmembrane helix</keyword>
<name>A0A366EJM9_9BACI</name>
<sequence>MYKNTKGFSLPETLIAFSCILMIAGVFIPFLIDYASQLQRLQYEVEALKFLEEGVEKAIVSHEYEDHTRMYKGVRYELDWKGGGNEEACVQYHKRGADPHEVCISKAE</sequence>
<dbReference type="RefSeq" id="WP_181778184.1">
    <property type="nucleotide sequence ID" value="NZ_QNRJ01000013.1"/>
</dbReference>